<keyword evidence="1" id="KW-0472">Membrane</keyword>
<dbReference type="Proteomes" id="UP001596492">
    <property type="component" value="Unassembled WGS sequence"/>
</dbReference>
<dbReference type="Pfam" id="PF14317">
    <property type="entry name" value="YcxB"/>
    <property type="match status" value="1"/>
</dbReference>
<keyword evidence="1" id="KW-1133">Transmembrane helix</keyword>
<dbReference type="RefSeq" id="WP_382167608.1">
    <property type="nucleotide sequence ID" value="NZ_JBHTBR010000005.1"/>
</dbReference>
<sequence>MIETPYRPEEATGDELSYRDSVTKAGHITPRQLKRFIKARRNGGFGPTTLYYAGVVAPVISAATLQLFETFFSEYNISPLWADLLSMIFAASAGLSWFLIFTRLAERQKDGRDDETTQSFDFNIDRKRILIKRKHITTQLDWAAIVDIRTTKHYIAFIVEGANDFFIPVDWFDNQKQMMEAARKVAALRPPPLKVR</sequence>
<keyword evidence="1" id="KW-0812">Transmembrane</keyword>
<accession>A0ABW2IMU4</accession>
<feature type="transmembrane region" description="Helical" evidence="1">
    <location>
        <begin position="50"/>
        <end position="68"/>
    </location>
</feature>
<dbReference type="InterPro" id="IPR025588">
    <property type="entry name" value="YcxB-like_C"/>
</dbReference>
<protein>
    <submittedName>
        <fullName evidence="3">YcxB family protein</fullName>
    </submittedName>
</protein>
<reference evidence="4" key="1">
    <citation type="journal article" date="2019" name="Int. J. Syst. Evol. Microbiol.">
        <title>The Global Catalogue of Microorganisms (GCM) 10K type strain sequencing project: providing services to taxonomists for standard genome sequencing and annotation.</title>
        <authorList>
            <consortium name="The Broad Institute Genomics Platform"/>
            <consortium name="The Broad Institute Genome Sequencing Center for Infectious Disease"/>
            <person name="Wu L."/>
            <person name="Ma J."/>
        </authorList>
    </citation>
    <scope>NUCLEOTIDE SEQUENCE [LARGE SCALE GENOMIC DNA]</scope>
    <source>
        <strain evidence="4">CCUG 51308</strain>
    </source>
</reference>
<proteinExistence type="predicted"/>
<feature type="transmembrane region" description="Helical" evidence="1">
    <location>
        <begin position="80"/>
        <end position="102"/>
    </location>
</feature>
<comment type="caution">
    <text evidence="3">The sequence shown here is derived from an EMBL/GenBank/DDBJ whole genome shotgun (WGS) entry which is preliminary data.</text>
</comment>
<dbReference type="EMBL" id="JBHTBR010000005">
    <property type="protein sequence ID" value="MFC7292293.1"/>
    <property type="molecule type" value="Genomic_DNA"/>
</dbReference>
<organism evidence="3 4">
    <name type="scientific">Hirschia litorea</name>
    <dbReference type="NCBI Taxonomy" id="1199156"/>
    <lineage>
        <taxon>Bacteria</taxon>
        <taxon>Pseudomonadati</taxon>
        <taxon>Pseudomonadota</taxon>
        <taxon>Alphaproteobacteria</taxon>
        <taxon>Hyphomonadales</taxon>
        <taxon>Hyphomonadaceae</taxon>
        <taxon>Hirschia</taxon>
    </lineage>
</organism>
<evidence type="ECO:0000313" key="4">
    <source>
        <dbReference type="Proteomes" id="UP001596492"/>
    </source>
</evidence>
<keyword evidence="4" id="KW-1185">Reference proteome</keyword>
<gene>
    <name evidence="3" type="ORF">ACFQS8_11740</name>
</gene>
<evidence type="ECO:0000259" key="2">
    <source>
        <dbReference type="Pfam" id="PF14317"/>
    </source>
</evidence>
<evidence type="ECO:0000256" key="1">
    <source>
        <dbReference type="SAM" id="Phobius"/>
    </source>
</evidence>
<evidence type="ECO:0000313" key="3">
    <source>
        <dbReference type="EMBL" id="MFC7292293.1"/>
    </source>
</evidence>
<name>A0ABW2IMU4_9PROT</name>
<feature type="domain" description="YcxB-like C-terminal" evidence="2">
    <location>
        <begin position="125"/>
        <end position="179"/>
    </location>
</feature>